<gene>
    <name evidence="2" type="ORF">CQW23_30829</name>
</gene>
<dbReference type="PANTHER" id="PTHR34145:SF28">
    <property type="entry name" value="F-BOX DOMAIN-CONTAINING PROTEIN"/>
    <property type="match status" value="1"/>
</dbReference>
<dbReference type="InterPro" id="IPR055357">
    <property type="entry name" value="LRR_At1g61320_AtMIF1"/>
</dbReference>
<dbReference type="SMART" id="SM00256">
    <property type="entry name" value="FBOX"/>
    <property type="match status" value="2"/>
</dbReference>
<accession>A0A2G2V9E6</accession>
<dbReference type="Pfam" id="PF08387">
    <property type="entry name" value="FBD"/>
    <property type="match status" value="1"/>
</dbReference>
<feature type="domain" description="F-box" evidence="1">
    <location>
        <begin position="644"/>
        <end position="691"/>
    </location>
</feature>
<dbReference type="InterPro" id="IPR036047">
    <property type="entry name" value="F-box-like_dom_sf"/>
</dbReference>
<dbReference type="EMBL" id="MLFT02000096">
    <property type="protein sequence ID" value="PHT29604.1"/>
    <property type="molecule type" value="Genomic_DNA"/>
</dbReference>
<dbReference type="InterPro" id="IPR006566">
    <property type="entry name" value="FBD"/>
</dbReference>
<sequence>MGRYHLGGVILGLLTLGGIDILRKRLLSKKEEKTSTNVHEAKVDYVSQLSDVDEAKVDYMSQLSGDVLSSIPSRMTIKDVVKTSILSTSYASPVQSVLFADCGGLEEIDLQATKLHGFECFFNNRVRFYFSSVPVLEHVKISLRGDASMSYIFGEFAANLPAQVTHFPIEMQIFRNLTMFYFYTLCVSSLFCLCCFISSTKQIRRGSSNKFCSVKISLRGDASMPNIFGEFAVNLPAQVTHFSTETQIFRDLRMLALLFESTYDFDIVKISPVLDACPVLQYLDISQHKTYRRKSSGSRIRPPFSPTDHTELKEVRFGGFHGTKEEIELAIYILSSATVHEAKVDYASQLPDDILSSILSRITIKDAVKTSILSRRWRYLVASMPTLKFSLDMIGVNSLHHRCCPYSQQKFLKVVNQFLQHYSGRKVVGLLTSVLFADCGGLEEIDLQATNLRGFVCFCDQKVRFYLSSVPVLERVQLSLRGDASMPYIFGEFARDQVKSLIVTASDTQVTHFPTETRIFRNLTMLALLLVNTHYFDIVRVSPVLKPCPVLEYLDLLSKELRIQIYFAKPQHVVFAHSLQPAKRSRLPFLTRSSRMTIPSQTRSSIFFLRVGMVKFDAKMLSWRLMRQRWIMQVRIMRVHEAKVDYASQLPDDVLSLIFSRMTIKDAVKTSILSTRWRYLFASMPTLQFSLDMFGVNYSVKFVLFADCGGLEEIDLQATNLHGFEWFFDNNVRFYFSSVPVLEHVKISLRGDASMPYIFGDFARGLPTQFKSLIVTACYTQVTHFPTETQIFRNLTILALLLESTYDFDIVKVSPVLDVCPVLQYLDILVHDYQKDRGVSGLHGSKCSSRSGLDSDCLTTQVNSCIQLSIYMLIYARRDLSNTRHIGGQNARGSDIRSPLSPTDHTELKEVRFGGFHGTKEEIKLAIYILKSATVLNQSQYPIDPYFKAYYGHDIWEKREGERISIHRRLRGQAISSTTVVIIQ</sequence>
<dbReference type="SUPFAM" id="SSF81383">
    <property type="entry name" value="F-box domain"/>
    <property type="match status" value="2"/>
</dbReference>
<dbReference type="AlphaFoldDB" id="A0A2G2V9E6"/>
<name>A0A2G2V9E6_CAPBA</name>
<evidence type="ECO:0000259" key="1">
    <source>
        <dbReference type="PROSITE" id="PS50181"/>
    </source>
</evidence>
<dbReference type="InterPro" id="IPR053772">
    <property type="entry name" value="At1g61320/At1g61330-like"/>
</dbReference>
<dbReference type="STRING" id="33114.A0A2G2V9E6"/>
<dbReference type="InterPro" id="IPR001810">
    <property type="entry name" value="F-box_dom"/>
</dbReference>
<dbReference type="PROSITE" id="PS50181">
    <property type="entry name" value="FBOX"/>
    <property type="match status" value="2"/>
</dbReference>
<dbReference type="PANTHER" id="PTHR34145">
    <property type="entry name" value="OS02G0105600 PROTEIN"/>
    <property type="match status" value="1"/>
</dbReference>
<keyword evidence="3" id="KW-1185">Reference proteome</keyword>
<protein>
    <recommendedName>
        <fullName evidence="1">F-box domain-containing protein</fullName>
    </recommendedName>
</protein>
<evidence type="ECO:0000313" key="2">
    <source>
        <dbReference type="EMBL" id="PHT29604.1"/>
    </source>
</evidence>
<dbReference type="SUPFAM" id="SSF52058">
    <property type="entry name" value="L domain-like"/>
    <property type="match status" value="1"/>
</dbReference>
<dbReference type="InterPro" id="IPR053781">
    <property type="entry name" value="F-box_AtFBL13-like"/>
</dbReference>
<dbReference type="OrthoDB" id="1932213at2759"/>
<dbReference type="CDD" id="cd22160">
    <property type="entry name" value="F-box_AtFBL13-like"/>
    <property type="match status" value="2"/>
</dbReference>
<dbReference type="Gene3D" id="1.20.1280.50">
    <property type="match status" value="2"/>
</dbReference>
<dbReference type="Pfam" id="PF00646">
    <property type="entry name" value="F-box"/>
    <property type="match status" value="2"/>
</dbReference>
<proteinExistence type="predicted"/>
<evidence type="ECO:0000313" key="3">
    <source>
        <dbReference type="Proteomes" id="UP000224567"/>
    </source>
</evidence>
<dbReference type="Proteomes" id="UP000224567">
    <property type="component" value="Unassembled WGS sequence"/>
</dbReference>
<feature type="domain" description="F-box" evidence="1">
    <location>
        <begin position="344"/>
        <end position="391"/>
    </location>
</feature>
<organism evidence="2 3">
    <name type="scientific">Capsicum baccatum</name>
    <name type="common">Peruvian pepper</name>
    <dbReference type="NCBI Taxonomy" id="33114"/>
    <lineage>
        <taxon>Eukaryota</taxon>
        <taxon>Viridiplantae</taxon>
        <taxon>Streptophyta</taxon>
        <taxon>Embryophyta</taxon>
        <taxon>Tracheophyta</taxon>
        <taxon>Spermatophyta</taxon>
        <taxon>Magnoliopsida</taxon>
        <taxon>eudicotyledons</taxon>
        <taxon>Gunneridae</taxon>
        <taxon>Pentapetalae</taxon>
        <taxon>asterids</taxon>
        <taxon>lamiids</taxon>
        <taxon>Solanales</taxon>
        <taxon>Solanaceae</taxon>
        <taxon>Solanoideae</taxon>
        <taxon>Capsiceae</taxon>
        <taxon>Capsicum</taxon>
    </lineage>
</organism>
<comment type="caution">
    <text evidence="2">The sequence shown here is derived from an EMBL/GenBank/DDBJ whole genome shotgun (WGS) entry which is preliminary data.</text>
</comment>
<dbReference type="Pfam" id="PF23622">
    <property type="entry name" value="LRR_At1g61320_AtMIF1"/>
    <property type="match status" value="1"/>
</dbReference>
<reference evidence="3" key="2">
    <citation type="journal article" date="2017" name="J. Anim. Genet.">
        <title>Multiple reference genome sequences of hot pepper reveal the massive evolution of plant disease resistance genes by retroduplication.</title>
        <authorList>
            <person name="Kim S."/>
            <person name="Park J."/>
            <person name="Yeom S.-I."/>
            <person name="Kim Y.-M."/>
            <person name="Seo E."/>
            <person name="Kim K.-T."/>
            <person name="Kim M.-S."/>
            <person name="Lee J.M."/>
            <person name="Cheong K."/>
            <person name="Shin H.-S."/>
            <person name="Kim S.-B."/>
            <person name="Han K."/>
            <person name="Lee J."/>
            <person name="Park M."/>
            <person name="Lee H.-A."/>
            <person name="Lee H.-Y."/>
            <person name="Lee Y."/>
            <person name="Oh S."/>
            <person name="Lee J.H."/>
            <person name="Choi E."/>
            <person name="Choi E."/>
            <person name="Lee S.E."/>
            <person name="Jeon J."/>
            <person name="Kim H."/>
            <person name="Choi G."/>
            <person name="Song H."/>
            <person name="Lee J."/>
            <person name="Lee S.-C."/>
            <person name="Kwon J.-K."/>
            <person name="Lee H.-Y."/>
            <person name="Koo N."/>
            <person name="Hong Y."/>
            <person name="Kim R.W."/>
            <person name="Kang W.-H."/>
            <person name="Huh J.H."/>
            <person name="Kang B.-C."/>
            <person name="Yang T.-J."/>
            <person name="Lee Y.-H."/>
            <person name="Bennetzen J.L."/>
            <person name="Choi D."/>
        </authorList>
    </citation>
    <scope>NUCLEOTIDE SEQUENCE [LARGE SCALE GENOMIC DNA]</scope>
    <source>
        <strain evidence="3">cv. PBC81</strain>
    </source>
</reference>
<reference evidence="2 3" key="1">
    <citation type="journal article" date="2017" name="Genome Biol.">
        <title>New reference genome sequences of hot pepper reveal the massive evolution of plant disease-resistance genes by retroduplication.</title>
        <authorList>
            <person name="Kim S."/>
            <person name="Park J."/>
            <person name="Yeom S.I."/>
            <person name="Kim Y.M."/>
            <person name="Seo E."/>
            <person name="Kim K.T."/>
            <person name="Kim M.S."/>
            <person name="Lee J.M."/>
            <person name="Cheong K."/>
            <person name="Shin H.S."/>
            <person name="Kim S.B."/>
            <person name="Han K."/>
            <person name="Lee J."/>
            <person name="Park M."/>
            <person name="Lee H.A."/>
            <person name="Lee H.Y."/>
            <person name="Lee Y."/>
            <person name="Oh S."/>
            <person name="Lee J.H."/>
            <person name="Choi E."/>
            <person name="Choi E."/>
            <person name="Lee S.E."/>
            <person name="Jeon J."/>
            <person name="Kim H."/>
            <person name="Choi G."/>
            <person name="Song H."/>
            <person name="Lee J."/>
            <person name="Lee S.C."/>
            <person name="Kwon J.K."/>
            <person name="Lee H.Y."/>
            <person name="Koo N."/>
            <person name="Hong Y."/>
            <person name="Kim R.W."/>
            <person name="Kang W.H."/>
            <person name="Huh J.H."/>
            <person name="Kang B.C."/>
            <person name="Yang T.J."/>
            <person name="Lee Y.H."/>
            <person name="Bennetzen J.L."/>
            <person name="Choi D."/>
        </authorList>
    </citation>
    <scope>NUCLEOTIDE SEQUENCE [LARGE SCALE GENOMIC DNA]</scope>
    <source>
        <strain evidence="3">cv. PBC81</strain>
    </source>
</reference>